<proteinExistence type="predicted"/>
<dbReference type="PANTHER" id="PTHR48125:SF10">
    <property type="entry name" value="OS12G0136300 PROTEIN"/>
    <property type="match status" value="1"/>
</dbReference>
<sequence>MPAPAGDTDEEEFEWDAEQEETMAAYEAEIATQHARGGSAVPQQHGNAAPRPQPRQQQRVLEQAEAEEQRRRSGAVQNGTSRTASRPAASLLPSSHAGSAVTFDAFSPGHPWDHPPGTAAERSLYLRQDLLSDDMIPQPQPPAKKPRLGMGRALPQPPQRANALAPSQRPPAPGPDEVVISRNGRLAAAPDEEFDDEALWQDEESLRLVEEEAVQQSQRSSQPTRPVAVARAAQPLGARGPPVRSTSSPAGRVAAGHAGPAAANLNGRASLVAGPSILEEGRQVRAPAPAPNANAAKLVEQLRAQLKEKDASIRTLTEAKRQQEGEVTIVRKNSETAKLKLEQLQQQLQEAELAHKTEKERLIREHDEERRSAESVAAFNHMSHTTSRRMIAGGSVPRRPAASLVRDPSGPSSSAAQRAGLTTPTRRGRNGQRESRALGHEAGDEERSPSQRSAAAKRTKLQTPQVPFPNLRNSFAQPGRVARNGVLNSAAKGKAAVRDGDGSPDVEMADAAPDVNGDRQPVTAELQSLPWHDVRARYPLMQAIYARRRAALMGHVLAHSSCATSSAHRQAGPAPRTVQKLLVAALPAWLPSDTHALYASATANLLGILSSVGDGPQRFAFLAHNAAHVPSGSETDDAADFWDAHKLCEDGLAGLLDSIAAVLRAMLQCLMLARHSEAIQDVLSLAMSLGYSHRTFVYSLLAPDRQAATDATQAPRTPGLSSAQPFASALVALVRLPVVPETRTGTMPAEAKSDAQATQSNALPPPWELREEEQNELLASVIGVLEILAWGLLEQDFGRIRVVFDAPGFLSGLLDSKRPTALLCRTMRILTHMGQYANAWSTLVACPLEKARKRVLPHRVAQSQTPLFEVLAAHLVDDRRADRPVEAHALHFEIVVFLSQLVIHHAEAAVLVAESASLLAAFVRCLDCDTAAVWHDDGLSIDGDTVKLEE</sequence>
<dbReference type="Proteomes" id="UP000245946">
    <property type="component" value="Unassembled WGS sequence"/>
</dbReference>
<dbReference type="PANTHER" id="PTHR48125">
    <property type="entry name" value="LP07818P1"/>
    <property type="match status" value="1"/>
</dbReference>
<accession>A0A316ZDT9</accession>
<feature type="region of interest" description="Disordered" evidence="1">
    <location>
        <begin position="352"/>
        <end position="519"/>
    </location>
</feature>
<feature type="compositionally biased region" description="Basic and acidic residues" evidence="1">
    <location>
        <begin position="352"/>
        <end position="373"/>
    </location>
</feature>
<feature type="compositionally biased region" description="Acidic residues" evidence="1">
    <location>
        <begin position="7"/>
        <end position="21"/>
    </location>
</feature>
<protein>
    <submittedName>
        <fullName evidence="2">Uncharacterized protein</fullName>
    </submittedName>
</protein>
<evidence type="ECO:0000313" key="2">
    <source>
        <dbReference type="EMBL" id="PWN98403.1"/>
    </source>
</evidence>
<gene>
    <name evidence="2" type="ORF">FA09DRAFT_262124</name>
</gene>
<feature type="region of interest" description="Disordered" evidence="1">
    <location>
        <begin position="1"/>
        <end position="179"/>
    </location>
</feature>
<feature type="region of interest" description="Disordered" evidence="1">
    <location>
        <begin position="210"/>
        <end position="261"/>
    </location>
</feature>
<feature type="compositionally biased region" description="Low complexity" evidence="1">
    <location>
        <begin position="84"/>
        <end position="100"/>
    </location>
</feature>
<evidence type="ECO:0000256" key="1">
    <source>
        <dbReference type="SAM" id="MobiDB-lite"/>
    </source>
</evidence>
<reference evidence="2 3" key="1">
    <citation type="journal article" date="2018" name="Mol. Biol. Evol.">
        <title>Broad Genomic Sampling Reveals a Smut Pathogenic Ancestry of the Fungal Clade Ustilaginomycotina.</title>
        <authorList>
            <person name="Kijpornyongpan T."/>
            <person name="Mondo S.J."/>
            <person name="Barry K."/>
            <person name="Sandor L."/>
            <person name="Lee J."/>
            <person name="Lipzen A."/>
            <person name="Pangilinan J."/>
            <person name="LaButti K."/>
            <person name="Hainaut M."/>
            <person name="Henrissat B."/>
            <person name="Grigoriev I.V."/>
            <person name="Spatafora J.W."/>
            <person name="Aime M.C."/>
        </authorList>
    </citation>
    <scope>NUCLEOTIDE SEQUENCE [LARGE SCALE GENOMIC DNA]</scope>
    <source>
        <strain evidence="2 3">MCA 4186</strain>
    </source>
</reference>
<dbReference type="OrthoDB" id="3366922at2759"/>
<feature type="compositionally biased region" description="Polar residues" evidence="1">
    <location>
        <begin position="461"/>
        <end position="476"/>
    </location>
</feature>
<feature type="compositionally biased region" description="Basic and acidic residues" evidence="1">
    <location>
        <begin position="431"/>
        <end position="449"/>
    </location>
</feature>
<keyword evidence="3" id="KW-1185">Reference proteome</keyword>
<name>A0A316ZDT9_9BASI</name>
<dbReference type="AlphaFoldDB" id="A0A316ZDT9"/>
<feature type="compositionally biased region" description="Low complexity" evidence="1">
    <location>
        <begin position="250"/>
        <end position="261"/>
    </location>
</feature>
<organism evidence="2 3">
    <name type="scientific">Tilletiopsis washingtonensis</name>
    <dbReference type="NCBI Taxonomy" id="58919"/>
    <lineage>
        <taxon>Eukaryota</taxon>
        <taxon>Fungi</taxon>
        <taxon>Dikarya</taxon>
        <taxon>Basidiomycota</taxon>
        <taxon>Ustilaginomycotina</taxon>
        <taxon>Exobasidiomycetes</taxon>
        <taxon>Entylomatales</taxon>
        <taxon>Entylomatales incertae sedis</taxon>
        <taxon>Tilletiopsis</taxon>
    </lineage>
</organism>
<dbReference type="GeneID" id="37267293"/>
<dbReference type="RefSeq" id="XP_025598682.1">
    <property type="nucleotide sequence ID" value="XM_025739747.1"/>
</dbReference>
<feature type="compositionally biased region" description="Low complexity" evidence="1">
    <location>
        <begin position="54"/>
        <end position="63"/>
    </location>
</feature>
<evidence type="ECO:0000313" key="3">
    <source>
        <dbReference type="Proteomes" id="UP000245946"/>
    </source>
</evidence>
<dbReference type="EMBL" id="KZ819291">
    <property type="protein sequence ID" value="PWN98403.1"/>
    <property type="molecule type" value="Genomic_DNA"/>
</dbReference>
<feature type="compositionally biased region" description="Polar residues" evidence="1">
    <location>
        <begin position="410"/>
        <end position="425"/>
    </location>
</feature>